<evidence type="ECO:0000256" key="1">
    <source>
        <dbReference type="SAM" id="MobiDB-lite"/>
    </source>
</evidence>
<reference evidence="2" key="1">
    <citation type="journal article" date="2014" name="Int. J. Syst. Evol. Microbiol.">
        <title>Complete genome sequence of Corynebacterium casei LMG S-19264T (=DSM 44701T), isolated from a smear-ripened cheese.</title>
        <authorList>
            <consortium name="US DOE Joint Genome Institute (JGI-PGF)"/>
            <person name="Walter F."/>
            <person name="Albersmeier A."/>
            <person name="Kalinowski J."/>
            <person name="Ruckert C."/>
        </authorList>
    </citation>
    <scope>NUCLEOTIDE SEQUENCE</scope>
    <source>
        <strain evidence="2">CGMCC 1.16134</strain>
    </source>
</reference>
<keyword evidence="3" id="KW-1185">Reference proteome</keyword>
<accession>A0A917CCG9</accession>
<evidence type="ECO:0000313" key="2">
    <source>
        <dbReference type="EMBL" id="GGF82967.1"/>
    </source>
</evidence>
<dbReference type="RefSeq" id="WP_189026132.1">
    <property type="nucleotide sequence ID" value="NZ_BMKR01000011.1"/>
</dbReference>
<protein>
    <submittedName>
        <fullName evidence="2">Uncharacterized protein</fullName>
    </submittedName>
</protein>
<reference evidence="2" key="2">
    <citation type="submission" date="2020-09" db="EMBL/GenBank/DDBJ databases">
        <authorList>
            <person name="Sun Q."/>
            <person name="Zhou Y."/>
        </authorList>
    </citation>
    <scope>NUCLEOTIDE SEQUENCE</scope>
    <source>
        <strain evidence="2">CGMCC 1.16134</strain>
    </source>
</reference>
<comment type="caution">
    <text evidence="2">The sequence shown here is derived from an EMBL/GenBank/DDBJ whole genome shotgun (WGS) entry which is preliminary data.</text>
</comment>
<dbReference type="Gene3D" id="1.10.8.200">
    <property type="entry name" value="Replisome organizer (g39p helicase loader/inhibitor protein)"/>
    <property type="match status" value="1"/>
</dbReference>
<feature type="compositionally biased region" description="Basic and acidic residues" evidence="1">
    <location>
        <begin position="81"/>
        <end position="90"/>
    </location>
</feature>
<sequence length="112" mass="13171">MNKLEVAKLYKDIKKRYGNFDASLQAVEEDLDMLKDIPYEVAQSNFRQHIMTSDFPPKISQIRGRLGEQLERERMRKQTEELMHEMDSSRLRAVPPPPGLKEELYAKLNGRH</sequence>
<name>A0A917CCG9_9BACL</name>
<dbReference type="Proteomes" id="UP000637643">
    <property type="component" value="Unassembled WGS sequence"/>
</dbReference>
<evidence type="ECO:0000313" key="3">
    <source>
        <dbReference type="Proteomes" id="UP000637643"/>
    </source>
</evidence>
<dbReference type="EMBL" id="BMKR01000011">
    <property type="protein sequence ID" value="GGF82967.1"/>
    <property type="molecule type" value="Genomic_DNA"/>
</dbReference>
<dbReference type="AlphaFoldDB" id="A0A917CCG9"/>
<gene>
    <name evidence="2" type="ORF">GCM10010912_30090</name>
</gene>
<feature type="region of interest" description="Disordered" evidence="1">
    <location>
        <begin position="81"/>
        <end position="102"/>
    </location>
</feature>
<proteinExistence type="predicted"/>
<organism evidence="2 3">
    <name type="scientific">Paenibacillus albidus</name>
    <dbReference type="NCBI Taxonomy" id="2041023"/>
    <lineage>
        <taxon>Bacteria</taxon>
        <taxon>Bacillati</taxon>
        <taxon>Bacillota</taxon>
        <taxon>Bacilli</taxon>
        <taxon>Bacillales</taxon>
        <taxon>Paenibacillaceae</taxon>
        <taxon>Paenibacillus</taxon>
    </lineage>
</organism>